<dbReference type="AlphaFoldDB" id="A0A3B0U4S3"/>
<sequence>MLYAQTQFELAYYLPKNVSY</sequence>
<name>A0A3B0U4S3_9ZZZZ</name>
<dbReference type="EMBL" id="UOER01000542">
    <property type="protein sequence ID" value="VAW26001.1"/>
    <property type="molecule type" value="Genomic_DNA"/>
</dbReference>
<feature type="non-terminal residue" evidence="1">
    <location>
        <position position="20"/>
    </location>
</feature>
<reference evidence="1" key="1">
    <citation type="submission" date="2018-06" db="EMBL/GenBank/DDBJ databases">
        <authorList>
            <person name="Zhirakovskaya E."/>
        </authorList>
    </citation>
    <scope>NUCLEOTIDE SEQUENCE</scope>
</reference>
<proteinExistence type="predicted"/>
<protein>
    <submittedName>
        <fullName evidence="1">Uncharacterized protein</fullName>
    </submittedName>
</protein>
<gene>
    <name evidence="1" type="ORF">MNBD_BACTEROID04-836</name>
</gene>
<accession>A0A3B0U4S3</accession>
<organism evidence="1">
    <name type="scientific">hydrothermal vent metagenome</name>
    <dbReference type="NCBI Taxonomy" id="652676"/>
    <lineage>
        <taxon>unclassified sequences</taxon>
        <taxon>metagenomes</taxon>
        <taxon>ecological metagenomes</taxon>
    </lineage>
</organism>
<evidence type="ECO:0000313" key="1">
    <source>
        <dbReference type="EMBL" id="VAW26001.1"/>
    </source>
</evidence>